<organism evidence="3 4">
    <name type="scientific">Desulfuromonas versatilis</name>
    <dbReference type="NCBI Taxonomy" id="2802975"/>
    <lineage>
        <taxon>Bacteria</taxon>
        <taxon>Pseudomonadati</taxon>
        <taxon>Thermodesulfobacteriota</taxon>
        <taxon>Desulfuromonadia</taxon>
        <taxon>Desulfuromonadales</taxon>
        <taxon>Desulfuromonadaceae</taxon>
        <taxon>Desulfuromonas</taxon>
    </lineage>
</organism>
<dbReference type="InterPro" id="IPR001763">
    <property type="entry name" value="Rhodanese-like_dom"/>
</dbReference>
<evidence type="ECO:0000259" key="2">
    <source>
        <dbReference type="PROSITE" id="PS50206"/>
    </source>
</evidence>
<dbReference type="RefSeq" id="WP_225911604.1">
    <property type="nucleotide sequence ID" value="NZ_AP024355.1"/>
</dbReference>
<dbReference type="SUPFAM" id="SSF52821">
    <property type="entry name" value="Rhodanese/Cell cycle control phosphatase"/>
    <property type="match status" value="1"/>
</dbReference>
<evidence type="ECO:0000313" key="4">
    <source>
        <dbReference type="Proteomes" id="UP001319827"/>
    </source>
</evidence>
<accession>A0ABM8HR83</accession>
<dbReference type="InterPro" id="IPR036873">
    <property type="entry name" value="Rhodanese-like_dom_sf"/>
</dbReference>
<keyword evidence="4" id="KW-1185">Reference proteome</keyword>
<protein>
    <recommendedName>
        <fullName evidence="2">Rhodanese domain-containing protein</fullName>
    </recommendedName>
</protein>
<keyword evidence="1" id="KW-0732">Signal</keyword>
<proteinExistence type="predicted"/>
<reference evidence="3 4" key="2">
    <citation type="journal article" date="2021" name="Int. J. Syst. Evol. Microbiol.">
        <title>Isolation and Polyphasic Characterization of Desulfuromonas versatilis sp. Nov., an Electrogenic Bacteria Capable of Versatile Metabolism Isolated from a Graphene Oxide-Reducing Enrichment Culture.</title>
        <authorList>
            <person name="Xie L."/>
            <person name="Yoshida N."/>
            <person name="Ishii S."/>
            <person name="Meng L."/>
        </authorList>
    </citation>
    <scope>NUCLEOTIDE SEQUENCE [LARGE SCALE GENOMIC DNA]</scope>
    <source>
        <strain evidence="3 4">NIT-T3</strain>
    </source>
</reference>
<dbReference type="Proteomes" id="UP001319827">
    <property type="component" value="Chromosome"/>
</dbReference>
<evidence type="ECO:0000313" key="3">
    <source>
        <dbReference type="EMBL" id="BCR03441.1"/>
    </source>
</evidence>
<dbReference type="Pfam" id="PF00581">
    <property type="entry name" value="Rhodanese"/>
    <property type="match status" value="1"/>
</dbReference>
<sequence length="145" mass="15710">MMKKWFGRAICGLVLALLCSGGAVSADSYNYLSPEAVRQNLESRVPMLLVDIQVEEEFAAHHLPGALATFAYPVKTEAEKARLDAVVEKLNASEEPVVIVCPRGGGGAERAYQHLQASGIPAGRLFILEKGQDGWPYPELTEKGK</sequence>
<feature type="domain" description="Rhodanese" evidence="2">
    <location>
        <begin position="48"/>
        <end position="141"/>
    </location>
</feature>
<feature type="chain" id="PRO_5045153840" description="Rhodanese domain-containing protein" evidence="1">
    <location>
        <begin position="26"/>
        <end position="145"/>
    </location>
</feature>
<feature type="signal peptide" evidence="1">
    <location>
        <begin position="1"/>
        <end position="25"/>
    </location>
</feature>
<dbReference type="CDD" id="cd00158">
    <property type="entry name" value="RHOD"/>
    <property type="match status" value="1"/>
</dbReference>
<dbReference type="Gene3D" id="3.40.250.10">
    <property type="entry name" value="Rhodanese-like domain"/>
    <property type="match status" value="1"/>
</dbReference>
<dbReference type="PROSITE" id="PS50206">
    <property type="entry name" value="RHODANESE_3"/>
    <property type="match status" value="1"/>
</dbReference>
<dbReference type="EMBL" id="AP024355">
    <property type="protein sequence ID" value="BCR03441.1"/>
    <property type="molecule type" value="Genomic_DNA"/>
</dbReference>
<name>A0ABM8HR83_9BACT</name>
<reference evidence="3 4" key="1">
    <citation type="journal article" date="2016" name="C (Basel)">
        <title>Selective Growth of and Electricity Production by Marine Exoelectrogenic Bacteria in Self-Aggregated Hydrogel of Microbially Reduced Graphene Oxide.</title>
        <authorList>
            <person name="Yoshida N."/>
            <person name="Goto Y."/>
            <person name="Miyata Y."/>
        </authorList>
    </citation>
    <scope>NUCLEOTIDE SEQUENCE [LARGE SCALE GENOMIC DNA]</scope>
    <source>
        <strain evidence="3 4">NIT-T3</strain>
    </source>
</reference>
<gene>
    <name evidence="3" type="ORF">DESUT3_05100</name>
</gene>
<evidence type="ECO:0000256" key="1">
    <source>
        <dbReference type="SAM" id="SignalP"/>
    </source>
</evidence>